<sequence>MGKAVKEEIVAEDFHNCIRSGGCVIAAELNGKIIAFAALPRELFGSKSLYADLMQLHVSSEHRKYGLGRKLFAMSAAQAARWGADKLYISAHSAKETQAFYRSVGCVDAVEINKHHVELEPYDVQLEYVIANSKMNKRN</sequence>
<dbReference type="Proteomes" id="UP000249890">
    <property type="component" value="Chromosome"/>
</dbReference>
<keyword evidence="3" id="KW-1185">Reference proteome</keyword>
<dbReference type="EMBL" id="CP021780">
    <property type="protein sequence ID" value="ASA22532.1"/>
    <property type="molecule type" value="Genomic_DNA"/>
</dbReference>
<dbReference type="GO" id="GO:0016747">
    <property type="term" value="F:acyltransferase activity, transferring groups other than amino-acyl groups"/>
    <property type="evidence" value="ECO:0007669"/>
    <property type="project" value="InterPro"/>
</dbReference>
<dbReference type="RefSeq" id="WP_087916530.1">
    <property type="nucleotide sequence ID" value="NZ_CP021780.1"/>
</dbReference>
<dbReference type="SUPFAM" id="SSF55729">
    <property type="entry name" value="Acyl-CoA N-acyltransferases (Nat)"/>
    <property type="match status" value="1"/>
</dbReference>
<proteinExistence type="predicted"/>
<dbReference type="Pfam" id="PF00583">
    <property type="entry name" value="Acetyltransf_1"/>
    <property type="match status" value="1"/>
</dbReference>
<dbReference type="InterPro" id="IPR016181">
    <property type="entry name" value="Acyl_CoA_acyltransferase"/>
</dbReference>
<dbReference type="KEGG" id="pdh:B9T62_18140"/>
<feature type="domain" description="N-acetyltransferase" evidence="1">
    <location>
        <begin position="1"/>
        <end position="124"/>
    </location>
</feature>
<reference evidence="2 3" key="1">
    <citation type="submission" date="2017-06" db="EMBL/GenBank/DDBJ databases">
        <title>Complete genome sequence of Paenibacillus donghaensis KCTC 13049T isolated from East Sea sediment, South Korea.</title>
        <authorList>
            <person name="Jung B.K."/>
            <person name="Hong S.-J."/>
            <person name="Shin J.-H."/>
        </authorList>
    </citation>
    <scope>NUCLEOTIDE SEQUENCE [LARGE SCALE GENOMIC DNA]</scope>
    <source>
        <strain evidence="2 3">KCTC 13049</strain>
    </source>
</reference>
<dbReference type="AlphaFoldDB" id="A0A2Z2KMZ6"/>
<dbReference type="OrthoDB" id="8116556at2"/>
<organism evidence="2 3">
    <name type="scientific">Paenibacillus donghaensis</name>
    <dbReference type="NCBI Taxonomy" id="414771"/>
    <lineage>
        <taxon>Bacteria</taxon>
        <taxon>Bacillati</taxon>
        <taxon>Bacillota</taxon>
        <taxon>Bacilli</taxon>
        <taxon>Bacillales</taxon>
        <taxon>Paenibacillaceae</taxon>
        <taxon>Paenibacillus</taxon>
    </lineage>
</organism>
<evidence type="ECO:0000313" key="3">
    <source>
        <dbReference type="Proteomes" id="UP000249890"/>
    </source>
</evidence>
<name>A0A2Z2KMZ6_9BACL</name>
<gene>
    <name evidence="2" type="ORF">B9T62_18140</name>
</gene>
<dbReference type="InterPro" id="IPR000182">
    <property type="entry name" value="GNAT_dom"/>
</dbReference>
<evidence type="ECO:0000259" key="1">
    <source>
        <dbReference type="PROSITE" id="PS51186"/>
    </source>
</evidence>
<dbReference type="PROSITE" id="PS51186">
    <property type="entry name" value="GNAT"/>
    <property type="match status" value="1"/>
</dbReference>
<accession>A0A2Z2KMZ6</accession>
<dbReference type="CDD" id="cd04301">
    <property type="entry name" value="NAT_SF"/>
    <property type="match status" value="1"/>
</dbReference>
<dbReference type="Gene3D" id="3.40.630.30">
    <property type="match status" value="1"/>
</dbReference>
<protein>
    <recommendedName>
        <fullName evidence="1">N-acetyltransferase domain-containing protein</fullName>
    </recommendedName>
</protein>
<evidence type="ECO:0000313" key="2">
    <source>
        <dbReference type="EMBL" id="ASA22532.1"/>
    </source>
</evidence>